<dbReference type="InterPro" id="IPR013715">
    <property type="entry name" value="DUF1746"/>
</dbReference>
<sequence>EPSRRQKRKDGLNKKLQFVNHLQKSLDMVVIAYICTLYYMECSFLRLLLRFLPHFIFISPKDTNLLLPAHRPHVFAIFVPNLLCMILHIVLPPPQGSEATRGYLHGGVIIDFIGQKPPTSRFSFWCLDLVILAVQCLMLAVHLEREKLRKVALPSLQSVSVPVLAAAAAVAGDGQVLGTLPETTQDHDAEERGVMRDEAYAADGDENGDRTETQPLMTEEREGRHYDRGGSAGGGYAPAGVDMLDIMRSGNAMLSNFHVVHAVRTVGNDYQSAAAYSLQGLGYTATLAA</sequence>
<gene>
    <name evidence="4" type="ORF">B0T17DRAFT_470150</name>
</gene>
<dbReference type="EMBL" id="JAULSR010000002">
    <property type="protein sequence ID" value="KAK0628419.1"/>
    <property type="molecule type" value="Genomic_DNA"/>
</dbReference>
<keyword evidence="2" id="KW-0812">Transmembrane</keyword>
<accession>A0AA39X6W4</accession>
<evidence type="ECO:0000313" key="4">
    <source>
        <dbReference type="EMBL" id="KAK0628419.1"/>
    </source>
</evidence>
<dbReference type="GO" id="GO:0032933">
    <property type="term" value="P:SREBP signaling pathway"/>
    <property type="evidence" value="ECO:0007669"/>
    <property type="project" value="InterPro"/>
</dbReference>
<feature type="non-terminal residue" evidence="4">
    <location>
        <position position="1"/>
    </location>
</feature>
<dbReference type="Proteomes" id="UP001174934">
    <property type="component" value="Unassembled WGS sequence"/>
</dbReference>
<evidence type="ECO:0000256" key="1">
    <source>
        <dbReference type="SAM" id="MobiDB-lite"/>
    </source>
</evidence>
<evidence type="ECO:0000259" key="3">
    <source>
        <dbReference type="Pfam" id="PF08508"/>
    </source>
</evidence>
<dbReference type="PANTHER" id="PTHR39405:SF1">
    <property type="entry name" value="DSC E3 UBIQUITIN LIGASE COMPLEX SUBUNIT 4"/>
    <property type="match status" value="1"/>
</dbReference>
<protein>
    <recommendedName>
        <fullName evidence="3">DUF1746 domain-containing protein</fullName>
    </recommendedName>
</protein>
<dbReference type="AlphaFoldDB" id="A0AA39X6W4"/>
<keyword evidence="2" id="KW-0472">Membrane</keyword>
<feature type="transmembrane region" description="Helical" evidence="2">
    <location>
        <begin position="30"/>
        <end position="52"/>
    </location>
</feature>
<feature type="non-terminal residue" evidence="4">
    <location>
        <position position="289"/>
    </location>
</feature>
<dbReference type="Pfam" id="PF08508">
    <property type="entry name" value="DUF1746"/>
    <property type="match status" value="1"/>
</dbReference>
<proteinExistence type="predicted"/>
<feature type="domain" description="DUF1746" evidence="3">
    <location>
        <begin position="25"/>
        <end position="138"/>
    </location>
</feature>
<feature type="compositionally biased region" description="Basic and acidic residues" evidence="1">
    <location>
        <begin position="207"/>
        <end position="228"/>
    </location>
</feature>
<keyword evidence="2" id="KW-1133">Transmembrane helix</keyword>
<keyword evidence="5" id="KW-1185">Reference proteome</keyword>
<name>A0AA39X6W4_9PEZI</name>
<organism evidence="4 5">
    <name type="scientific">Bombardia bombarda</name>
    <dbReference type="NCBI Taxonomy" id="252184"/>
    <lineage>
        <taxon>Eukaryota</taxon>
        <taxon>Fungi</taxon>
        <taxon>Dikarya</taxon>
        <taxon>Ascomycota</taxon>
        <taxon>Pezizomycotina</taxon>
        <taxon>Sordariomycetes</taxon>
        <taxon>Sordariomycetidae</taxon>
        <taxon>Sordariales</taxon>
        <taxon>Lasiosphaeriaceae</taxon>
        <taxon>Bombardia</taxon>
    </lineage>
</organism>
<comment type="caution">
    <text evidence="4">The sequence shown here is derived from an EMBL/GenBank/DDBJ whole genome shotgun (WGS) entry which is preliminary data.</text>
</comment>
<reference evidence="4" key="1">
    <citation type="submission" date="2023-06" db="EMBL/GenBank/DDBJ databases">
        <title>Genome-scale phylogeny and comparative genomics of the fungal order Sordariales.</title>
        <authorList>
            <consortium name="Lawrence Berkeley National Laboratory"/>
            <person name="Hensen N."/>
            <person name="Bonometti L."/>
            <person name="Westerberg I."/>
            <person name="Brannstrom I.O."/>
            <person name="Guillou S."/>
            <person name="Cros-Aarteil S."/>
            <person name="Calhoun S."/>
            <person name="Haridas S."/>
            <person name="Kuo A."/>
            <person name="Mondo S."/>
            <person name="Pangilinan J."/>
            <person name="Riley R."/>
            <person name="LaButti K."/>
            <person name="Andreopoulos B."/>
            <person name="Lipzen A."/>
            <person name="Chen C."/>
            <person name="Yanf M."/>
            <person name="Daum C."/>
            <person name="Ng V."/>
            <person name="Clum A."/>
            <person name="Steindorff A."/>
            <person name="Ohm R."/>
            <person name="Martin F."/>
            <person name="Silar P."/>
            <person name="Natvig D."/>
            <person name="Lalanne C."/>
            <person name="Gautier V."/>
            <person name="Ament-velasquez S.L."/>
            <person name="Kruys A."/>
            <person name="Hutchinson M.I."/>
            <person name="Powell A.J."/>
            <person name="Barry K."/>
            <person name="Miller A.N."/>
            <person name="Grigoriev I.V."/>
            <person name="Debuchy R."/>
            <person name="Gladieux P."/>
            <person name="Thoren M.H."/>
            <person name="Johannesson H."/>
        </authorList>
    </citation>
    <scope>NUCLEOTIDE SEQUENCE</scope>
    <source>
        <strain evidence="4">SMH3391-2</strain>
    </source>
</reference>
<feature type="region of interest" description="Disordered" evidence="1">
    <location>
        <begin position="199"/>
        <end position="232"/>
    </location>
</feature>
<dbReference type="InterPro" id="IPR038967">
    <property type="entry name" value="Dsc4-like"/>
</dbReference>
<feature type="transmembrane region" description="Helical" evidence="2">
    <location>
        <begin position="73"/>
        <end position="91"/>
    </location>
</feature>
<dbReference type="PANTHER" id="PTHR39405">
    <property type="entry name" value="DSC E3 UBIQUITIN LIGASE COMPLEX SUBUNIT 4"/>
    <property type="match status" value="1"/>
</dbReference>
<evidence type="ECO:0000256" key="2">
    <source>
        <dbReference type="SAM" id="Phobius"/>
    </source>
</evidence>
<evidence type="ECO:0000313" key="5">
    <source>
        <dbReference type="Proteomes" id="UP001174934"/>
    </source>
</evidence>
<dbReference type="GO" id="GO:0044695">
    <property type="term" value="C:Dsc E3 ubiquitin ligase complex"/>
    <property type="evidence" value="ECO:0007669"/>
    <property type="project" value="InterPro"/>
</dbReference>
<feature type="transmembrane region" description="Helical" evidence="2">
    <location>
        <begin position="122"/>
        <end position="141"/>
    </location>
</feature>
<dbReference type="GO" id="GO:0005783">
    <property type="term" value="C:endoplasmic reticulum"/>
    <property type="evidence" value="ECO:0007669"/>
    <property type="project" value="TreeGrafter"/>
</dbReference>